<reference evidence="2 3" key="3">
    <citation type="journal article" date="2013" name="Rice">
        <title>Improvement of the Oryza sativa Nipponbare reference genome using next generation sequence and optical map data.</title>
        <authorList>
            <person name="Kawahara Y."/>
            <person name="de la Bastide M."/>
            <person name="Hamilton J.P."/>
            <person name="Kanamori H."/>
            <person name="McCombie W.R."/>
            <person name="Ouyang S."/>
            <person name="Schwartz D.C."/>
            <person name="Tanaka T."/>
            <person name="Wu J."/>
            <person name="Zhou S."/>
            <person name="Childs K.L."/>
            <person name="Davidson R.M."/>
            <person name="Lin H."/>
            <person name="Quesada-Ocampo L."/>
            <person name="Vaillancourt B."/>
            <person name="Sakai H."/>
            <person name="Lee S.S."/>
            <person name="Kim J."/>
            <person name="Numa H."/>
            <person name="Itoh T."/>
            <person name="Buell C.R."/>
            <person name="Matsumoto T."/>
        </authorList>
    </citation>
    <scope>NUCLEOTIDE SEQUENCE [LARGE SCALE GENOMIC DNA]</scope>
    <source>
        <strain evidence="3">cv. Nipponbare</strain>
    </source>
</reference>
<dbReference type="eggNOG" id="ENOG502SQRR">
    <property type="taxonomic scope" value="Eukaryota"/>
</dbReference>
<evidence type="ECO:0000313" key="2">
    <source>
        <dbReference type="EMBL" id="BAT09199.1"/>
    </source>
</evidence>
<dbReference type="EMBL" id="AP014965">
    <property type="protein sequence ID" value="BAT09199.1"/>
    <property type="molecule type" value="Genomic_DNA"/>
</dbReference>
<proteinExistence type="predicted"/>
<dbReference type="Gramene" id="Os09t0541050-00">
    <property type="protein sequence ID" value="Os09t0541050-00"/>
    <property type="gene ID" value="Os09g0541050"/>
</dbReference>
<feature type="region of interest" description="Disordered" evidence="1">
    <location>
        <begin position="16"/>
        <end position="81"/>
    </location>
</feature>
<dbReference type="Proteomes" id="UP000059680">
    <property type="component" value="Chromosome 9"/>
</dbReference>
<feature type="compositionally biased region" description="Acidic residues" evidence="1">
    <location>
        <begin position="65"/>
        <end position="77"/>
    </location>
</feature>
<feature type="region of interest" description="Disordered" evidence="1">
    <location>
        <begin position="127"/>
        <end position="163"/>
    </location>
</feature>
<reference evidence="2 3" key="2">
    <citation type="journal article" date="2013" name="Plant Cell Physiol.">
        <title>Rice Annotation Project Database (RAP-DB): an integrative and interactive database for rice genomics.</title>
        <authorList>
            <person name="Sakai H."/>
            <person name="Lee S.S."/>
            <person name="Tanaka T."/>
            <person name="Numa H."/>
            <person name="Kim J."/>
            <person name="Kawahara Y."/>
            <person name="Wakimoto H."/>
            <person name="Yang C.C."/>
            <person name="Iwamoto M."/>
            <person name="Abe T."/>
            <person name="Yamada Y."/>
            <person name="Muto A."/>
            <person name="Inokuchi H."/>
            <person name="Ikemura T."/>
            <person name="Matsumoto T."/>
            <person name="Sasaki T."/>
            <person name="Itoh T."/>
        </authorList>
    </citation>
    <scope>NUCLEOTIDE SEQUENCE [LARGE SCALE GENOMIC DNA]</scope>
    <source>
        <strain evidence="3">cv. Nipponbare</strain>
    </source>
</reference>
<reference evidence="3" key="1">
    <citation type="journal article" date="2005" name="Nature">
        <title>The map-based sequence of the rice genome.</title>
        <authorList>
            <consortium name="International rice genome sequencing project (IRGSP)"/>
            <person name="Matsumoto T."/>
            <person name="Wu J."/>
            <person name="Kanamori H."/>
            <person name="Katayose Y."/>
            <person name="Fujisawa M."/>
            <person name="Namiki N."/>
            <person name="Mizuno H."/>
            <person name="Yamamoto K."/>
            <person name="Antonio B.A."/>
            <person name="Baba T."/>
            <person name="Sakata K."/>
            <person name="Nagamura Y."/>
            <person name="Aoki H."/>
            <person name="Arikawa K."/>
            <person name="Arita K."/>
            <person name="Bito T."/>
            <person name="Chiden Y."/>
            <person name="Fujitsuka N."/>
            <person name="Fukunaka R."/>
            <person name="Hamada M."/>
            <person name="Harada C."/>
            <person name="Hayashi A."/>
            <person name="Hijishita S."/>
            <person name="Honda M."/>
            <person name="Hosokawa S."/>
            <person name="Ichikawa Y."/>
            <person name="Idonuma A."/>
            <person name="Iijima M."/>
            <person name="Ikeda M."/>
            <person name="Ikeno M."/>
            <person name="Ito K."/>
            <person name="Ito S."/>
            <person name="Ito T."/>
            <person name="Ito Y."/>
            <person name="Ito Y."/>
            <person name="Iwabuchi A."/>
            <person name="Kamiya K."/>
            <person name="Karasawa W."/>
            <person name="Kurita K."/>
            <person name="Katagiri S."/>
            <person name="Kikuta A."/>
            <person name="Kobayashi H."/>
            <person name="Kobayashi N."/>
            <person name="Machita K."/>
            <person name="Maehara T."/>
            <person name="Masukawa M."/>
            <person name="Mizubayashi T."/>
            <person name="Mukai Y."/>
            <person name="Nagasaki H."/>
            <person name="Nagata Y."/>
            <person name="Naito S."/>
            <person name="Nakashima M."/>
            <person name="Nakama Y."/>
            <person name="Nakamichi Y."/>
            <person name="Nakamura M."/>
            <person name="Meguro A."/>
            <person name="Negishi M."/>
            <person name="Ohta I."/>
            <person name="Ohta T."/>
            <person name="Okamoto M."/>
            <person name="Ono N."/>
            <person name="Saji S."/>
            <person name="Sakaguchi M."/>
            <person name="Sakai K."/>
            <person name="Shibata M."/>
            <person name="Shimokawa T."/>
            <person name="Song J."/>
            <person name="Takazaki Y."/>
            <person name="Terasawa K."/>
            <person name="Tsugane M."/>
            <person name="Tsuji K."/>
            <person name="Ueda S."/>
            <person name="Waki K."/>
            <person name="Yamagata H."/>
            <person name="Yamamoto M."/>
            <person name="Yamamoto S."/>
            <person name="Yamane H."/>
            <person name="Yoshiki S."/>
            <person name="Yoshihara R."/>
            <person name="Yukawa K."/>
            <person name="Zhong H."/>
            <person name="Yano M."/>
            <person name="Yuan Q."/>
            <person name="Ouyang S."/>
            <person name="Liu J."/>
            <person name="Jones K.M."/>
            <person name="Gansberger K."/>
            <person name="Moffat K."/>
            <person name="Hill J."/>
            <person name="Bera J."/>
            <person name="Fadrosh D."/>
            <person name="Jin S."/>
            <person name="Johri S."/>
            <person name="Kim M."/>
            <person name="Overton L."/>
            <person name="Reardon M."/>
            <person name="Tsitrin T."/>
            <person name="Vuong H."/>
            <person name="Weaver B."/>
            <person name="Ciecko A."/>
            <person name="Tallon L."/>
            <person name="Jackson J."/>
            <person name="Pai G."/>
            <person name="Aken S.V."/>
            <person name="Utterback T."/>
            <person name="Reidmuller S."/>
            <person name="Feldblyum T."/>
            <person name="Hsiao J."/>
            <person name="Zismann V."/>
            <person name="Iobst S."/>
            <person name="de Vazeille A.R."/>
            <person name="Buell C.R."/>
            <person name="Ying K."/>
            <person name="Li Y."/>
            <person name="Lu T."/>
            <person name="Huang Y."/>
            <person name="Zhao Q."/>
            <person name="Feng Q."/>
            <person name="Zhang L."/>
            <person name="Zhu J."/>
            <person name="Weng Q."/>
            <person name="Mu J."/>
            <person name="Lu Y."/>
            <person name="Fan D."/>
            <person name="Liu Y."/>
            <person name="Guan J."/>
            <person name="Zhang Y."/>
            <person name="Yu S."/>
            <person name="Liu X."/>
            <person name="Zhang Y."/>
            <person name="Hong G."/>
            <person name="Han B."/>
            <person name="Choisne N."/>
            <person name="Demange N."/>
            <person name="Orjeda G."/>
            <person name="Samain S."/>
            <person name="Cattolico L."/>
            <person name="Pelletier E."/>
            <person name="Couloux A."/>
            <person name="Segurens B."/>
            <person name="Wincker P."/>
            <person name="D'Hont A."/>
            <person name="Scarpelli C."/>
            <person name="Weissenbach J."/>
            <person name="Salanoubat M."/>
            <person name="Quetier F."/>
            <person name="Yu Y."/>
            <person name="Kim H.R."/>
            <person name="Rambo T."/>
            <person name="Currie J."/>
            <person name="Collura K."/>
            <person name="Luo M."/>
            <person name="Yang T."/>
            <person name="Ammiraju J.S.S."/>
            <person name="Engler F."/>
            <person name="Soderlund C."/>
            <person name="Wing R.A."/>
            <person name="Palmer L.E."/>
            <person name="de la Bastide M."/>
            <person name="Spiegel L."/>
            <person name="Nascimento L."/>
            <person name="Zutavern T."/>
            <person name="O'Shaughnessy A."/>
            <person name="Dike S."/>
            <person name="Dedhia N."/>
            <person name="Preston R."/>
            <person name="Balija V."/>
            <person name="McCombie W.R."/>
            <person name="Chow T."/>
            <person name="Chen H."/>
            <person name="Chung M."/>
            <person name="Chen C."/>
            <person name="Shaw J."/>
            <person name="Wu H."/>
            <person name="Hsiao K."/>
            <person name="Chao Y."/>
            <person name="Chu M."/>
            <person name="Cheng C."/>
            <person name="Hour A."/>
            <person name="Lee P."/>
            <person name="Lin S."/>
            <person name="Lin Y."/>
            <person name="Liou J."/>
            <person name="Liu S."/>
            <person name="Hsing Y."/>
            <person name="Raghuvanshi S."/>
            <person name="Mohanty A."/>
            <person name="Bharti A.K."/>
            <person name="Gaur A."/>
            <person name="Gupta V."/>
            <person name="Kumar D."/>
            <person name="Ravi V."/>
            <person name="Vij S."/>
            <person name="Kapur A."/>
            <person name="Khurana P."/>
            <person name="Khurana P."/>
            <person name="Khurana J.P."/>
            <person name="Tyagi A.K."/>
            <person name="Gaikwad K."/>
            <person name="Singh A."/>
            <person name="Dalal V."/>
            <person name="Srivastava S."/>
            <person name="Dixit A."/>
            <person name="Pal A.K."/>
            <person name="Ghazi I.A."/>
            <person name="Yadav M."/>
            <person name="Pandit A."/>
            <person name="Bhargava A."/>
            <person name="Sureshbabu K."/>
            <person name="Batra K."/>
            <person name="Sharma T.R."/>
            <person name="Mohapatra T."/>
            <person name="Singh N.K."/>
            <person name="Messing J."/>
            <person name="Nelson A.B."/>
            <person name="Fuks G."/>
            <person name="Kavchok S."/>
            <person name="Keizer G."/>
            <person name="Linton E."/>
            <person name="Llaca V."/>
            <person name="Song R."/>
            <person name="Tanyolac B."/>
            <person name="Young S."/>
            <person name="Ho-Il K."/>
            <person name="Hahn J.H."/>
            <person name="Sangsakoo G."/>
            <person name="Vanavichit A."/>
            <person name="de Mattos Luiz.A.T."/>
            <person name="Zimmer P.D."/>
            <person name="Malone G."/>
            <person name="Dellagostin O."/>
            <person name="de Oliveira A.C."/>
            <person name="Bevan M."/>
            <person name="Bancroft I."/>
            <person name="Minx P."/>
            <person name="Cordum H."/>
            <person name="Wilson R."/>
            <person name="Cheng Z."/>
            <person name="Jin W."/>
            <person name="Jiang J."/>
            <person name="Leong S.A."/>
            <person name="Iwama H."/>
            <person name="Gojobori T."/>
            <person name="Itoh T."/>
            <person name="Niimura Y."/>
            <person name="Fujii Y."/>
            <person name="Habara T."/>
            <person name="Sakai H."/>
            <person name="Sato Y."/>
            <person name="Wilson G."/>
            <person name="Kumar K."/>
            <person name="McCouch S."/>
            <person name="Juretic N."/>
            <person name="Hoen D."/>
            <person name="Wright S."/>
            <person name="Bruskiewich R."/>
            <person name="Bureau T."/>
            <person name="Miyao A."/>
            <person name="Hirochika H."/>
            <person name="Nishikawa T."/>
            <person name="Kadowaki K."/>
            <person name="Sugiura M."/>
            <person name="Burr B."/>
            <person name="Sasaki T."/>
        </authorList>
    </citation>
    <scope>NUCLEOTIDE SEQUENCE [LARGE SCALE GENOMIC DNA]</scope>
    <source>
        <strain evidence="3">cv. Nipponbare</strain>
    </source>
</reference>
<evidence type="ECO:0000256" key="1">
    <source>
        <dbReference type="SAM" id="MobiDB-lite"/>
    </source>
</evidence>
<gene>
    <name evidence="2" type="ordered locus">Os09g0541050</name>
    <name evidence="2" type="ORF">OSNPB_090541050</name>
</gene>
<keyword evidence="3" id="KW-1185">Reference proteome</keyword>
<feature type="non-terminal residue" evidence="2">
    <location>
        <position position="251"/>
    </location>
</feature>
<dbReference type="FunCoup" id="A0A0P0XQN9">
    <property type="interactions" value="5"/>
</dbReference>
<feature type="compositionally biased region" description="Gly residues" evidence="1">
    <location>
        <begin position="52"/>
        <end position="64"/>
    </location>
</feature>
<protein>
    <submittedName>
        <fullName evidence="2">Os09g0541050 protein</fullName>
    </submittedName>
</protein>
<evidence type="ECO:0000313" key="3">
    <source>
        <dbReference type="Proteomes" id="UP000059680"/>
    </source>
</evidence>
<dbReference type="InParanoid" id="A0A0P0XQN9"/>
<dbReference type="PaxDb" id="39947-A0A0P0XQN9"/>
<dbReference type="AlphaFoldDB" id="A0A0P0XQN9"/>
<accession>A0A0P0XQN9</accession>
<organism evidence="2 3">
    <name type="scientific">Oryza sativa subsp. japonica</name>
    <name type="common">Rice</name>
    <dbReference type="NCBI Taxonomy" id="39947"/>
    <lineage>
        <taxon>Eukaryota</taxon>
        <taxon>Viridiplantae</taxon>
        <taxon>Streptophyta</taxon>
        <taxon>Embryophyta</taxon>
        <taxon>Tracheophyta</taxon>
        <taxon>Spermatophyta</taxon>
        <taxon>Magnoliopsida</taxon>
        <taxon>Liliopsida</taxon>
        <taxon>Poales</taxon>
        <taxon>Poaceae</taxon>
        <taxon>BOP clade</taxon>
        <taxon>Oryzoideae</taxon>
        <taxon>Oryzeae</taxon>
        <taxon>Oryzinae</taxon>
        <taxon>Oryza</taxon>
        <taxon>Oryza sativa</taxon>
    </lineage>
</organism>
<feature type="non-terminal residue" evidence="2">
    <location>
        <position position="1"/>
    </location>
</feature>
<feature type="compositionally biased region" description="Basic and acidic residues" evidence="1">
    <location>
        <begin position="127"/>
        <end position="138"/>
    </location>
</feature>
<feature type="compositionally biased region" description="Basic and acidic residues" evidence="1">
    <location>
        <begin position="18"/>
        <end position="49"/>
    </location>
</feature>
<name>A0A0P0XQN9_ORYSJ</name>
<sequence>HVVFPSCVLVVQHGGAEAPRRVDARAGDRNRRQVHDEHREPDRQRHEYGDEGVAGGALGVGGGEDGVDEDERADDLGAEGAGGGVAVADGVGAAAERVVGALHDPLDDAGAGDGAEALRHDVQHGADERQLPPEEEAQRHRRVDVPAGDAAGAVDEDEYGGTERPRHAEVADAGARVDGGPLVLVPDHGGDAHVEEDERRHELRDEGTVQRPLTQLARVQQRRRRRVPVRRLRRRRSALHRLHGHLLLRRH</sequence>